<feature type="domain" description="DUF4124" evidence="2">
    <location>
        <begin position="16"/>
        <end position="84"/>
    </location>
</feature>
<dbReference type="AlphaFoldDB" id="A0A8J3AQB6"/>
<evidence type="ECO:0000259" key="2">
    <source>
        <dbReference type="Pfam" id="PF13511"/>
    </source>
</evidence>
<dbReference type="EMBL" id="BMDI01000001">
    <property type="protein sequence ID" value="GGI18858.1"/>
    <property type="molecule type" value="Genomic_DNA"/>
</dbReference>
<feature type="chain" id="PRO_5035291415" description="DUF4124 domain-containing protein" evidence="1">
    <location>
        <begin position="22"/>
        <end position="190"/>
    </location>
</feature>
<dbReference type="RefSeq" id="WP_229726283.1">
    <property type="nucleotide sequence ID" value="NZ_BMDI01000001.1"/>
</dbReference>
<proteinExistence type="predicted"/>
<reference evidence="4" key="1">
    <citation type="journal article" date="2019" name="Int. J. Syst. Evol. Microbiol.">
        <title>The Global Catalogue of Microorganisms (GCM) 10K type strain sequencing project: providing services to taxonomists for standard genome sequencing and annotation.</title>
        <authorList>
            <consortium name="The Broad Institute Genomics Platform"/>
            <consortium name="The Broad Institute Genome Sequencing Center for Infectious Disease"/>
            <person name="Wu L."/>
            <person name="Ma J."/>
        </authorList>
    </citation>
    <scope>NUCLEOTIDE SEQUENCE [LARGE SCALE GENOMIC DNA]</scope>
    <source>
        <strain evidence="4">CCM 2767</strain>
    </source>
</reference>
<dbReference type="InterPro" id="IPR025392">
    <property type="entry name" value="DUF4124"/>
</dbReference>
<organism evidence="3 4">
    <name type="scientific">Oxalicibacterium faecigallinarum</name>
    <dbReference type="NCBI Taxonomy" id="573741"/>
    <lineage>
        <taxon>Bacteria</taxon>
        <taxon>Pseudomonadati</taxon>
        <taxon>Pseudomonadota</taxon>
        <taxon>Betaproteobacteria</taxon>
        <taxon>Burkholderiales</taxon>
        <taxon>Oxalobacteraceae</taxon>
        <taxon>Oxalicibacterium</taxon>
    </lineage>
</organism>
<dbReference type="Proteomes" id="UP000642180">
    <property type="component" value="Unassembled WGS sequence"/>
</dbReference>
<accession>A0A8J3AQB6</accession>
<protein>
    <recommendedName>
        <fullName evidence="2">DUF4124 domain-containing protein</fullName>
    </recommendedName>
</protein>
<gene>
    <name evidence="3" type="ORF">GCM10008066_16180</name>
</gene>
<keyword evidence="1" id="KW-0732">Signal</keyword>
<evidence type="ECO:0000256" key="1">
    <source>
        <dbReference type="SAM" id="SignalP"/>
    </source>
</evidence>
<evidence type="ECO:0000313" key="4">
    <source>
        <dbReference type="Proteomes" id="UP000642180"/>
    </source>
</evidence>
<keyword evidence="4" id="KW-1185">Reference proteome</keyword>
<sequence>MAAVIRSLIVVAVMNPALAHAAIYMCKDASGRTITSDRPIPECADRTMRELNNAGALKREIVPPPTAEQKRLAEEQRKQRQAEELAAIEQRRSDQALLARYRNEEEIENARARETASLSNLIVQQKAALQVARNDWRAAAGNKSKQDLAAERVQEIAAGIHDSQSDLDTLNAKYDGVLKRYRELNSVASR</sequence>
<dbReference type="Pfam" id="PF13511">
    <property type="entry name" value="DUF4124"/>
    <property type="match status" value="1"/>
</dbReference>
<evidence type="ECO:0000313" key="3">
    <source>
        <dbReference type="EMBL" id="GGI18858.1"/>
    </source>
</evidence>
<name>A0A8J3AQB6_9BURK</name>
<feature type="signal peptide" evidence="1">
    <location>
        <begin position="1"/>
        <end position="21"/>
    </location>
</feature>
<comment type="caution">
    <text evidence="3">The sequence shown here is derived from an EMBL/GenBank/DDBJ whole genome shotgun (WGS) entry which is preliminary data.</text>
</comment>